<dbReference type="Pfam" id="PF06775">
    <property type="entry name" value="Seipin"/>
    <property type="match status" value="1"/>
</dbReference>
<dbReference type="PANTHER" id="PTHR21212">
    <property type="entry name" value="BERNARDINELLI-SEIP CONGENITAL LIPODYSTROPHY 2 HOMOLOG BSCL2 PROTEIN"/>
    <property type="match status" value="1"/>
</dbReference>
<keyword evidence="6 8" id="KW-0472">Membrane</keyword>
<dbReference type="InterPro" id="IPR009617">
    <property type="entry name" value="Seipin"/>
</dbReference>
<keyword evidence="3" id="KW-0256">Endoplasmic reticulum</keyword>
<keyword evidence="2 8" id="KW-0812">Transmembrane</keyword>
<gene>
    <name evidence="9" type="ORF">Ahy_B10g100563</name>
</gene>
<feature type="compositionally biased region" description="Polar residues" evidence="7">
    <location>
        <begin position="87"/>
        <end position="102"/>
    </location>
</feature>
<keyword evidence="10" id="KW-1185">Reference proteome</keyword>
<evidence type="ECO:0000313" key="10">
    <source>
        <dbReference type="Proteomes" id="UP000289738"/>
    </source>
</evidence>
<evidence type="ECO:0008006" key="11">
    <source>
        <dbReference type="Google" id="ProtNLM"/>
    </source>
</evidence>
<comment type="caution">
    <text evidence="9">The sequence shown here is derived from an EMBL/GenBank/DDBJ whole genome shotgun (WGS) entry which is preliminary data.</text>
</comment>
<comment type="subcellular location">
    <subcellularLocation>
        <location evidence="1">Endoplasmic reticulum membrane</location>
        <topology evidence="1">Multi-pass membrane protein</topology>
    </subcellularLocation>
</comment>
<feature type="compositionally biased region" description="Basic and acidic residues" evidence="7">
    <location>
        <begin position="71"/>
        <end position="80"/>
    </location>
</feature>
<evidence type="ECO:0000256" key="7">
    <source>
        <dbReference type="SAM" id="MobiDB-lite"/>
    </source>
</evidence>
<dbReference type="AlphaFoldDB" id="A0A444WX54"/>
<dbReference type="STRING" id="3818.A0A444WX54"/>
<dbReference type="CDD" id="cd23995">
    <property type="entry name" value="Seipin_BSCL2_like"/>
    <property type="match status" value="1"/>
</dbReference>
<proteinExistence type="predicted"/>
<feature type="transmembrane region" description="Helical" evidence="8">
    <location>
        <begin position="272"/>
        <end position="296"/>
    </location>
</feature>
<evidence type="ECO:0000256" key="2">
    <source>
        <dbReference type="ARBA" id="ARBA00022692"/>
    </source>
</evidence>
<dbReference type="GO" id="GO:0006629">
    <property type="term" value="P:lipid metabolic process"/>
    <property type="evidence" value="ECO:0007669"/>
    <property type="project" value="UniProtKB-KW"/>
</dbReference>
<feature type="compositionally biased region" description="Polar residues" evidence="7">
    <location>
        <begin position="18"/>
        <end position="52"/>
    </location>
</feature>
<accession>A0A444WX54</accession>
<evidence type="ECO:0000256" key="3">
    <source>
        <dbReference type="ARBA" id="ARBA00022824"/>
    </source>
</evidence>
<reference evidence="9 10" key="1">
    <citation type="submission" date="2019-01" db="EMBL/GenBank/DDBJ databases">
        <title>Sequencing of cultivated peanut Arachis hypogaea provides insights into genome evolution and oil improvement.</title>
        <authorList>
            <person name="Chen X."/>
        </authorList>
    </citation>
    <scope>NUCLEOTIDE SEQUENCE [LARGE SCALE GENOMIC DNA]</scope>
    <source>
        <strain evidence="10">cv. Fuhuasheng</strain>
        <tissue evidence="9">Leaves</tissue>
    </source>
</reference>
<keyword evidence="5" id="KW-0443">Lipid metabolism</keyword>
<evidence type="ECO:0000256" key="6">
    <source>
        <dbReference type="ARBA" id="ARBA00023136"/>
    </source>
</evidence>
<evidence type="ECO:0000256" key="1">
    <source>
        <dbReference type="ARBA" id="ARBA00004477"/>
    </source>
</evidence>
<evidence type="ECO:0000256" key="8">
    <source>
        <dbReference type="SAM" id="Phobius"/>
    </source>
</evidence>
<keyword evidence="4 8" id="KW-1133">Transmembrane helix</keyword>
<organism evidence="9 10">
    <name type="scientific">Arachis hypogaea</name>
    <name type="common">Peanut</name>
    <dbReference type="NCBI Taxonomy" id="3818"/>
    <lineage>
        <taxon>Eukaryota</taxon>
        <taxon>Viridiplantae</taxon>
        <taxon>Streptophyta</taxon>
        <taxon>Embryophyta</taxon>
        <taxon>Tracheophyta</taxon>
        <taxon>Spermatophyta</taxon>
        <taxon>Magnoliopsida</taxon>
        <taxon>eudicotyledons</taxon>
        <taxon>Gunneridae</taxon>
        <taxon>Pentapetalae</taxon>
        <taxon>rosids</taxon>
        <taxon>fabids</taxon>
        <taxon>Fabales</taxon>
        <taxon>Fabaceae</taxon>
        <taxon>Papilionoideae</taxon>
        <taxon>50 kb inversion clade</taxon>
        <taxon>dalbergioids sensu lato</taxon>
        <taxon>Dalbergieae</taxon>
        <taxon>Pterocarpus clade</taxon>
        <taxon>Arachis</taxon>
    </lineage>
</organism>
<feature type="region of interest" description="Disordered" evidence="7">
    <location>
        <begin position="1"/>
        <end position="176"/>
    </location>
</feature>
<feature type="compositionally biased region" description="Basic and acidic residues" evidence="7">
    <location>
        <begin position="112"/>
        <end position="130"/>
    </location>
</feature>
<evidence type="ECO:0000256" key="4">
    <source>
        <dbReference type="ARBA" id="ARBA00022989"/>
    </source>
</evidence>
<evidence type="ECO:0000256" key="5">
    <source>
        <dbReference type="ARBA" id="ARBA00023098"/>
    </source>
</evidence>
<name>A0A444WX54_ARAHY</name>
<feature type="transmembrane region" description="Helical" evidence="8">
    <location>
        <begin position="498"/>
        <end position="522"/>
    </location>
</feature>
<dbReference type="Proteomes" id="UP000289738">
    <property type="component" value="Chromosome B10"/>
</dbReference>
<dbReference type="PANTHER" id="PTHR21212:SF0">
    <property type="entry name" value="SEIPIN"/>
    <property type="match status" value="1"/>
</dbReference>
<dbReference type="EMBL" id="SDMP01000020">
    <property type="protein sequence ID" value="RYQ81983.1"/>
    <property type="molecule type" value="Genomic_DNA"/>
</dbReference>
<feature type="compositionally biased region" description="Low complexity" evidence="7">
    <location>
        <begin position="147"/>
        <end position="157"/>
    </location>
</feature>
<sequence>MDSPASSIHKNDAVRLNHCSSSSSNAVFHNAEEPSTSNSTVSDPQPLSSQPPISHPQRPSPAARIRRRKINRDSQGKEPEISAPDSFLTSESSDFTNGAKSSSRNHRGPRTSTKEEESPAEKCDSNEAKRQRARAVQASSSVKEENNVNNEESTVTTASKDDSPGDSAESPIQHGNSSSSFLEIVAGLVIKAIAFEIKLVTMFVTYPLLFAFQCCMFCVDPLGTTKKGKAFVTGVLARVRDAVYGRVGHYFKGWFNENDSVWSLALRCGWGLLWSIYVCCVLFGLLVNSFVVSGLLMKCFVEKPIRTREVLNFDFTKHSPVAYVPIISCDAVFGGKYSENLNNDVGVTSTKWRGQRFIPYKHKVQVTLLLTVPESGYNRDLGVFQARVDFLSADGRTMASSSKPCMLRFSSEPIRLIMTFLKIAPLVTGYMAETQTLNVHMRGFIEGNEPTSCLKVTLEQRAEYQPGAGIPQIYDASVVIESQLPFFKRIIWVWKMSIFIWITMMVFIIQLLFVLVCCRPVIIPRTRQRVSRPATQNNHQVQNLARHPKF</sequence>
<dbReference type="GO" id="GO:0140042">
    <property type="term" value="P:lipid droplet formation"/>
    <property type="evidence" value="ECO:0007669"/>
    <property type="project" value="UniProtKB-ARBA"/>
</dbReference>
<protein>
    <recommendedName>
        <fullName evidence="11">Seipin</fullName>
    </recommendedName>
</protein>
<evidence type="ECO:0000313" key="9">
    <source>
        <dbReference type="EMBL" id="RYQ81983.1"/>
    </source>
</evidence>
<dbReference type="GO" id="GO:0005789">
    <property type="term" value="C:endoplasmic reticulum membrane"/>
    <property type="evidence" value="ECO:0007669"/>
    <property type="project" value="UniProtKB-SubCell"/>
</dbReference>